<dbReference type="AlphaFoldDB" id="A0A4Q0XE96"/>
<proteinExistence type="predicted"/>
<dbReference type="RefSeq" id="WP_129017856.1">
    <property type="nucleotide sequence ID" value="NZ_SDDZ01000007.1"/>
</dbReference>
<dbReference type="OrthoDB" id="9808735at2"/>
<dbReference type="Proteomes" id="UP000289792">
    <property type="component" value="Unassembled WGS sequence"/>
</dbReference>
<dbReference type="PROSITE" id="PS51257">
    <property type="entry name" value="PROKAR_LIPOPROTEIN"/>
    <property type="match status" value="1"/>
</dbReference>
<dbReference type="SMART" id="SM00450">
    <property type="entry name" value="RHOD"/>
    <property type="match status" value="1"/>
</dbReference>
<gene>
    <name evidence="2" type="ORF">ESZ48_12660</name>
</gene>
<organism evidence="2 3">
    <name type="scientific">Gelidibacter gilvus</name>
    <dbReference type="NCBI Taxonomy" id="59602"/>
    <lineage>
        <taxon>Bacteria</taxon>
        <taxon>Pseudomonadati</taxon>
        <taxon>Bacteroidota</taxon>
        <taxon>Flavobacteriia</taxon>
        <taxon>Flavobacteriales</taxon>
        <taxon>Flavobacteriaceae</taxon>
        <taxon>Gelidibacter</taxon>
    </lineage>
</organism>
<dbReference type="EMBL" id="SDDZ01000007">
    <property type="protein sequence ID" value="RXJ49455.1"/>
    <property type="molecule type" value="Genomic_DNA"/>
</dbReference>
<evidence type="ECO:0000313" key="2">
    <source>
        <dbReference type="EMBL" id="RXJ49455.1"/>
    </source>
</evidence>
<name>A0A4Q0XE96_9FLAO</name>
<reference evidence="2 3" key="1">
    <citation type="submission" date="2019-01" db="EMBL/GenBank/DDBJ databases">
        <title>Genome sequence of the Antarctic species Gelidibacter gilvus ACAM 158(T).</title>
        <authorList>
            <person name="Bowman J.P."/>
        </authorList>
    </citation>
    <scope>NUCLEOTIDE SEQUENCE [LARGE SCALE GENOMIC DNA]</scope>
    <source>
        <strain evidence="2 3">IC158</strain>
    </source>
</reference>
<dbReference type="PROSITE" id="PS50206">
    <property type="entry name" value="RHODANESE_3"/>
    <property type="match status" value="1"/>
</dbReference>
<protein>
    <submittedName>
        <fullName evidence="2">Rhodanese-like domain-containing protein</fullName>
    </submittedName>
</protein>
<sequence length="131" mass="15001">MNRFLLIFIIAFTVLVGCKDKTEGEITLVTAEEMLSLMELEDVQLVDVRTAKEREDGYIKNSQNIDFYSPTFDEDILKLDKTKPVIIYCRSGKRSSDCAEKLIDAGFVKVYDLKGGMTQWLFEDRAIEMAN</sequence>
<accession>A0A4Q0XE96</accession>
<dbReference type="SUPFAM" id="SSF52821">
    <property type="entry name" value="Rhodanese/Cell cycle control phosphatase"/>
    <property type="match status" value="1"/>
</dbReference>
<evidence type="ECO:0000259" key="1">
    <source>
        <dbReference type="PROSITE" id="PS50206"/>
    </source>
</evidence>
<dbReference type="PANTHER" id="PTHR43031">
    <property type="entry name" value="FAD-DEPENDENT OXIDOREDUCTASE"/>
    <property type="match status" value="1"/>
</dbReference>
<dbReference type="InterPro" id="IPR036873">
    <property type="entry name" value="Rhodanese-like_dom_sf"/>
</dbReference>
<dbReference type="PANTHER" id="PTHR43031:SF1">
    <property type="entry name" value="PYRIDINE NUCLEOTIDE-DISULPHIDE OXIDOREDUCTASE"/>
    <property type="match status" value="1"/>
</dbReference>
<feature type="domain" description="Rhodanese" evidence="1">
    <location>
        <begin position="39"/>
        <end position="129"/>
    </location>
</feature>
<evidence type="ECO:0000313" key="3">
    <source>
        <dbReference type="Proteomes" id="UP000289792"/>
    </source>
</evidence>
<dbReference type="InterPro" id="IPR050229">
    <property type="entry name" value="GlpE_sulfurtransferase"/>
</dbReference>
<dbReference type="CDD" id="cd00158">
    <property type="entry name" value="RHOD"/>
    <property type="match status" value="1"/>
</dbReference>
<comment type="caution">
    <text evidence="2">The sequence shown here is derived from an EMBL/GenBank/DDBJ whole genome shotgun (WGS) entry which is preliminary data.</text>
</comment>
<dbReference type="InterPro" id="IPR001763">
    <property type="entry name" value="Rhodanese-like_dom"/>
</dbReference>
<dbReference type="Gene3D" id="3.40.250.10">
    <property type="entry name" value="Rhodanese-like domain"/>
    <property type="match status" value="1"/>
</dbReference>
<keyword evidence="3" id="KW-1185">Reference proteome</keyword>
<dbReference type="Pfam" id="PF00581">
    <property type="entry name" value="Rhodanese"/>
    <property type="match status" value="1"/>
</dbReference>